<accession>A0A448XBD1</accession>
<evidence type="ECO:0000256" key="1">
    <source>
        <dbReference type="SAM" id="MobiDB-lite"/>
    </source>
</evidence>
<sequence length="273" mass="30537">MTRWRFLSYPGLKVLTAFCSVPQSAEDSLSIAYTGLSVPEKNRPFTTGTNSHRSNLRKVQGQMLVPEPAHTLECFNCSIRVAHWTTAGASSTRQNVHECGSSNGGAWPADTKRPGENKKKIAQRNLPQKRQQLTLLKFSDERVVISAWVYLDYFSGTDPEHVAPEKVVKVFLGKKRNIVRELFNNRASLYALHPPNSQCFSSYNQSAEGSLLLATVLPTQSQVKTSILFIGLQMLQLLHRPCVSPDLKLPSYLPDTLEGEISNPFYIQPQKCC</sequence>
<reference evidence="2" key="1">
    <citation type="submission" date="2018-11" db="EMBL/GenBank/DDBJ databases">
        <authorList>
            <consortium name="Pathogen Informatics"/>
        </authorList>
    </citation>
    <scope>NUCLEOTIDE SEQUENCE</scope>
</reference>
<proteinExistence type="predicted"/>
<organism evidence="2 3">
    <name type="scientific">Protopolystoma xenopodis</name>
    <dbReference type="NCBI Taxonomy" id="117903"/>
    <lineage>
        <taxon>Eukaryota</taxon>
        <taxon>Metazoa</taxon>
        <taxon>Spiralia</taxon>
        <taxon>Lophotrochozoa</taxon>
        <taxon>Platyhelminthes</taxon>
        <taxon>Monogenea</taxon>
        <taxon>Polyopisthocotylea</taxon>
        <taxon>Polystomatidea</taxon>
        <taxon>Polystomatidae</taxon>
        <taxon>Protopolystoma</taxon>
    </lineage>
</organism>
<dbReference type="AlphaFoldDB" id="A0A448XBD1"/>
<dbReference type="EMBL" id="CAAALY010244524">
    <property type="protein sequence ID" value="VEL32689.1"/>
    <property type="molecule type" value="Genomic_DNA"/>
</dbReference>
<protein>
    <submittedName>
        <fullName evidence="2">Uncharacterized protein</fullName>
    </submittedName>
</protein>
<dbReference type="Proteomes" id="UP000784294">
    <property type="component" value="Unassembled WGS sequence"/>
</dbReference>
<comment type="caution">
    <text evidence="2">The sequence shown here is derived from an EMBL/GenBank/DDBJ whole genome shotgun (WGS) entry which is preliminary data.</text>
</comment>
<name>A0A448XBD1_9PLAT</name>
<feature type="region of interest" description="Disordered" evidence="1">
    <location>
        <begin position="94"/>
        <end position="115"/>
    </location>
</feature>
<gene>
    <name evidence="2" type="ORF">PXEA_LOCUS26129</name>
</gene>
<keyword evidence="3" id="KW-1185">Reference proteome</keyword>
<evidence type="ECO:0000313" key="3">
    <source>
        <dbReference type="Proteomes" id="UP000784294"/>
    </source>
</evidence>
<evidence type="ECO:0000313" key="2">
    <source>
        <dbReference type="EMBL" id="VEL32689.1"/>
    </source>
</evidence>